<dbReference type="Pfam" id="PF13276">
    <property type="entry name" value="HTH_21"/>
    <property type="match status" value="1"/>
</dbReference>
<dbReference type="SUPFAM" id="SSF53098">
    <property type="entry name" value="Ribonuclease H-like"/>
    <property type="match status" value="1"/>
</dbReference>
<dbReference type="Pfam" id="PF00665">
    <property type="entry name" value="rve"/>
    <property type="match status" value="1"/>
</dbReference>
<accession>A0A9D1L427</accession>
<feature type="domain" description="Integrase catalytic" evidence="2">
    <location>
        <begin position="150"/>
        <end position="308"/>
    </location>
</feature>
<reference evidence="3" key="2">
    <citation type="journal article" date="2021" name="PeerJ">
        <title>Extensive microbial diversity within the chicken gut microbiome revealed by metagenomics and culture.</title>
        <authorList>
            <person name="Gilroy R."/>
            <person name="Ravi A."/>
            <person name="Getino M."/>
            <person name="Pursley I."/>
            <person name="Horton D.L."/>
            <person name="Alikhan N.F."/>
            <person name="Baker D."/>
            <person name="Gharbi K."/>
            <person name="Hall N."/>
            <person name="Watson M."/>
            <person name="Adriaenssens E.M."/>
            <person name="Foster-Nyarko E."/>
            <person name="Jarju S."/>
            <person name="Secka A."/>
            <person name="Antonio M."/>
            <person name="Oren A."/>
            <person name="Chaudhuri R.R."/>
            <person name="La Ragione R."/>
            <person name="Hildebrand F."/>
            <person name="Pallen M.J."/>
        </authorList>
    </citation>
    <scope>NUCLEOTIDE SEQUENCE</scope>
    <source>
        <strain evidence="3">CHK197-8231</strain>
    </source>
</reference>
<sequence>MGGYRYIKKILCSSDGNPLSATQIEKYQIIDRLKFEYPVVRICRVLNVNRRSYYKWCKIGKPLANNYKQEIADVISEEHKNVKGIYGTIRLKKHIENKSNIVLNHKLIRRYKHILGLETVKRTKKGLSVSKAKEKNLINKAPYLVECNFNSDVPNQKFSSDVSYIKCKDGTLYLSAIKDYFNTEIVSFSTSNYNNIDLIKESYKNVRPEKGTIINTDQGAVYFAYEYVELANKMEFTRSMSHRGRCWENCPIENWFMQLKHEWLCQFDKLTRKEAEKEIKKYVHWYNNERIQKKLGYLSPVQYRLKYS</sequence>
<dbReference type="GO" id="GO:0003676">
    <property type="term" value="F:nucleic acid binding"/>
    <property type="evidence" value="ECO:0007669"/>
    <property type="project" value="InterPro"/>
</dbReference>
<reference evidence="3" key="1">
    <citation type="submission" date="2020-10" db="EMBL/GenBank/DDBJ databases">
        <authorList>
            <person name="Gilroy R."/>
        </authorList>
    </citation>
    <scope>NUCLEOTIDE SEQUENCE</scope>
    <source>
        <strain evidence="3">CHK197-8231</strain>
    </source>
</reference>
<dbReference type="PANTHER" id="PTHR46889:SF4">
    <property type="entry name" value="TRANSPOSASE INSO FOR INSERTION SEQUENCE ELEMENT IS911B-RELATED"/>
    <property type="match status" value="1"/>
</dbReference>
<dbReference type="AlphaFoldDB" id="A0A9D1L427"/>
<dbReference type="InterPro" id="IPR036397">
    <property type="entry name" value="RNaseH_sf"/>
</dbReference>
<dbReference type="Gene3D" id="3.30.420.10">
    <property type="entry name" value="Ribonuclease H-like superfamily/Ribonuclease H"/>
    <property type="match status" value="1"/>
</dbReference>
<dbReference type="Pfam" id="PF13333">
    <property type="entry name" value="rve_2"/>
    <property type="match status" value="1"/>
</dbReference>
<evidence type="ECO:0000259" key="2">
    <source>
        <dbReference type="PROSITE" id="PS50994"/>
    </source>
</evidence>
<dbReference type="GO" id="GO:0015074">
    <property type="term" value="P:DNA integration"/>
    <property type="evidence" value="ECO:0007669"/>
    <property type="project" value="InterPro"/>
</dbReference>
<dbReference type="InterPro" id="IPR048020">
    <property type="entry name" value="Transpos_IS3"/>
</dbReference>
<dbReference type="Proteomes" id="UP000824087">
    <property type="component" value="Unassembled WGS sequence"/>
</dbReference>
<proteinExistence type="predicted"/>
<dbReference type="InterPro" id="IPR050900">
    <property type="entry name" value="Transposase_IS3/IS150/IS904"/>
</dbReference>
<dbReference type="NCBIfam" id="NF033516">
    <property type="entry name" value="transpos_IS3"/>
    <property type="match status" value="1"/>
</dbReference>
<dbReference type="InterPro" id="IPR025948">
    <property type="entry name" value="HTH-like_dom"/>
</dbReference>
<comment type="function">
    <text evidence="1">Involved in the transposition of the insertion sequence.</text>
</comment>
<evidence type="ECO:0000313" key="3">
    <source>
        <dbReference type="EMBL" id="HIU22627.1"/>
    </source>
</evidence>
<dbReference type="PROSITE" id="PS50994">
    <property type="entry name" value="INTEGRASE"/>
    <property type="match status" value="1"/>
</dbReference>
<protein>
    <submittedName>
        <fullName evidence="3">IS3 family transposase</fullName>
    </submittedName>
</protein>
<name>A0A9D1L427_9BACT</name>
<evidence type="ECO:0000256" key="1">
    <source>
        <dbReference type="ARBA" id="ARBA00002286"/>
    </source>
</evidence>
<gene>
    <name evidence="3" type="ORF">IAD49_03500</name>
</gene>
<dbReference type="InterPro" id="IPR001584">
    <property type="entry name" value="Integrase_cat-core"/>
</dbReference>
<dbReference type="PANTHER" id="PTHR46889">
    <property type="entry name" value="TRANSPOSASE INSF FOR INSERTION SEQUENCE IS3B-RELATED"/>
    <property type="match status" value="1"/>
</dbReference>
<dbReference type="InterPro" id="IPR012337">
    <property type="entry name" value="RNaseH-like_sf"/>
</dbReference>
<organism evidence="3 4">
    <name type="scientific">Candidatus Fimihabitans intestinipullorum</name>
    <dbReference type="NCBI Taxonomy" id="2840820"/>
    <lineage>
        <taxon>Bacteria</taxon>
        <taxon>Bacillati</taxon>
        <taxon>Mycoplasmatota</taxon>
        <taxon>Mycoplasmatota incertae sedis</taxon>
        <taxon>Candidatus Fimihabitans</taxon>
    </lineage>
</organism>
<comment type="caution">
    <text evidence="3">The sequence shown here is derived from an EMBL/GenBank/DDBJ whole genome shotgun (WGS) entry which is preliminary data.</text>
</comment>
<evidence type="ECO:0000313" key="4">
    <source>
        <dbReference type="Proteomes" id="UP000824087"/>
    </source>
</evidence>
<dbReference type="EMBL" id="DVML01000022">
    <property type="protein sequence ID" value="HIU22627.1"/>
    <property type="molecule type" value="Genomic_DNA"/>
</dbReference>